<dbReference type="PANTHER" id="PTHR43725">
    <property type="entry name" value="UDP-GLUCOSE 4-EPIMERASE"/>
    <property type="match status" value="1"/>
</dbReference>
<evidence type="ECO:0000256" key="5">
    <source>
        <dbReference type="ARBA" id="ARBA00013189"/>
    </source>
</evidence>
<evidence type="ECO:0000259" key="11">
    <source>
        <dbReference type="Pfam" id="PF01370"/>
    </source>
</evidence>
<dbReference type="CDD" id="cd05247">
    <property type="entry name" value="UDP_G4E_1_SDR_e"/>
    <property type="match status" value="1"/>
</dbReference>
<sequence>MKVLVPGGAGYIGSHTVRELIKRQHDVIVLDTLENGNKASLLGAPFIQGNIDDAALLDRIFDKEKPDAVIHFAAYKAPGESMTQPAKYFRNNVSGTLTLLEAMQRHNCNYIIFSSSCSVFGTPKTLPVTEDAPFGPESVYGETKLMVETMLRWFDKTTPIRSTSLRYFNASGASLDNKIGEDWRITGNLIPLVMKAAVGKTEAVKIFGTDYPTPDGTAIRDYIHVVDLSIAHVKALESLAKTGKSTAYNLGTGVGSSVKEVIDTAKRISGVDFRVDLEPRRAGDPVAIWASSNKAQTELDWKPEYTLEDIVRTAWKWHSTHPNGYSEEQ</sequence>
<dbReference type="EC" id="5.1.3.2" evidence="5 10"/>
<dbReference type="SUPFAM" id="SSF51735">
    <property type="entry name" value="NAD(P)-binding Rossmann-fold domains"/>
    <property type="match status" value="1"/>
</dbReference>
<dbReference type="Pfam" id="PF01370">
    <property type="entry name" value="Epimerase"/>
    <property type="match status" value="1"/>
</dbReference>
<keyword evidence="8 10" id="KW-0413">Isomerase</keyword>
<dbReference type="AlphaFoldDB" id="A0A402AFS6"/>
<dbReference type="InterPro" id="IPR036291">
    <property type="entry name" value="NAD(P)-bd_dom_sf"/>
</dbReference>
<dbReference type="GO" id="GO:0006012">
    <property type="term" value="P:galactose metabolic process"/>
    <property type="evidence" value="ECO:0007669"/>
    <property type="project" value="UniProtKB-UniPathway"/>
</dbReference>
<comment type="subunit">
    <text evidence="10">Homodimer.</text>
</comment>
<proteinExistence type="inferred from homology"/>
<comment type="cofactor">
    <cofactor evidence="2 10">
        <name>NAD(+)</name>
        <dbReference type="ChEBI" id="CHEBI:57540"/>
    </cofactor>
</comment>
<evidence type="ECO:0000256" key="3">
    <source>
        <dbReference type="ARBA" id="ARBA00004947"/>
    </source>
</evidence>
<keyword evidence="7 10" id="KW-0520">NAD</keyword>
<gene>
    <name evidence="12" type="primary">galE</name>
    <name evidence="12" type="ORF">KDK_17610</name>
</gene>
<dbReference type="NCBIfam" id="TIGR01179">
    <property type="entry name" value="galE"/>
    <property type="match status" value="1"/>
</dbReference>
<evidence type="ECO:0000313" key="12">
    <source>
        <dbReference type="EMBL" id="GCE17961.1"/>
    </source>
</evidence>
<evidence type="ECO:0000256" key="10">
    <source>
        <dbReference type="RuleBase" id="RU366046"/>
    </source>
</evidence>
<dbReference type="GO" id="GO:0003978">
    <property type="term" value="F:UDP-glucose 4-epimerase activity"/>
    <property type="evidence" value="ECO:0007669"/>
    <property type="project" value="UniProtKB-UniRule"/>
</dbReference>
<dbReference type="Gene3D" id="3.90.25.10">
    <property type="entry name" value="UDP-galactose 4-epimerase, domain 1"/>
    <property type="match status" value="1"/>
</dbReference>
<feature type="domain" description="NAD-dependent epimerase/dehydratase" evidence="11">
    <location>
        <begin position="3"/>
        <end position="251"/>
    </location>
</feature>
<organism evidence="12 13">
    <name type="scientific">Dictyobacter kobayashii</name>
    <dbReference type="NCBI Taxonomy" id="2014872"/>
    <lineage>
        <taxon>Bacteria</taxon>
        <taxon>Bacillati</taxon>
        <taxon>Chloroflexota</taxon>
        <taxon>Ktedonobacteria</taxon>
        <taxon>Ktedonobacterales</taxon>
        <taxon>Dictyobacteraceae</taxon>
        <taxon>Dictyobacter</taxon>
    </lineage>
</organism>
<protein>
    <recommendedName>
        <fullName evidence="6 10">UDP-glucose 4-epimerase</fullName>
        <ecNumber evidence="5 10">5.1.3.2</ecNumber>
    </recommendedName>
</protein>
<evidence type="ECO:0000313" key="13">
    <source>
        <dbReference type="Proteomes" id="UP000287188"/>
    </source>
</evidence>
<comment type="catalytic activity">
    <reaction evidence="1 10">
        <text>UDP-alpha-D-glucose = UDP-alpha-D-galactose</text>
        <dbReference type="Rhea" id="RHEA:22168"/>
        <dbReference type="ChEBI" id="CHEBI:58885"/>
        <dbReference type="ChEBI" id="CHEBI:66914"/>
        <dbReference type="EC" id="5.1.3.2"/>
    </reaction>
</comment>
<dbReference type="OrthoDB" id="9803061at2"/>
<dbReference type="Gene3D" id="3.40.50.720">
    <property type="entry name" value="NAD(P)-binding Rossmann-like Domain"/>
    <property type="match status" value="1"/>
</dbReference>
<dbReference type="RefSeq" id="WP_126549566.1">
    <property type="nucleotide sequence ID" value="NZ_BIFS01000001.1"/>
</dbReference>
<evidence type="ECO:0000256" key="6">
    <source>
        <dbReference type="ARBA" id="ARBA00018569"/>
    </source>
</evidence>
<dbReference type="PANTHER" id="PTHR43725:SF53">
    <property type="entry name" value="UDP-ARABINOSE 4-EPIMERASE 1"/>
    <property type="match status" value="1"/>
</dbReference>
<dbReference type="InterPro" id="IPR001509">
    <property type="entry name" value="Epimerase_deHydtase"/>
</dbReference>
<keyword evidence="13" id="KW-1185">Reference proteome</keyword>
<evidence type="ECO:0000256" key="1">
    <source>
        <dbReference type="ARBA" id="ARBA00000083"/>
    </source>
</evidence>
<dbReference type="Proteomes" id="UP000287188">
    <property type="component" value="Unassembled WGS sequence"/>
</dbReference>
<evidence type="ECO:0000256" key="9">
    <source>
        <dbReference type="ARBA" id="ARBA00023277"/>
    </source>
</evidence>
<evidence type="ECO:0000256" key="4">
    <source>
        <dbReference type="ARBA" id="ARBA00007637"/>
    </source>
</evidence>
<evidence type="ECO:0000256" key="2">
    <source>
        <dbReference type="ARBA" id="ARBA00001911"/>
    </source>
</evidence>
<name>A0A402AFS6_9CHLR</name>
<reference evidence="13" key="1">
    <citation type="submission" date="2018-12" db="EMBL/GenBank/DDBJ databases">
        <title>Tengunoibacter tsumagoiensis gen. nov., sp. nov., Dictyobacter kobayashii sp. nov., D. alpinus sp. nov., and D. joshuensis sp. nov. and description of Dictyobacteraceae fam. nov. within the order Ktedonobacterales isolated from Tengu-no-mugimeshi.</title>
        <authorList>
            <person name="Wang C.M."/>
            <person name="Zheng Y."/>
            <person name="Sakai Y."/>
            <person name="Toyoda A."/>
            <person name="Minakuchi Y."/>
            <person name="Abe K."/>
            <person name="Yokota A."/>
            <person name="Yabe S."/>
        </authorList>
    </citation>
    <scope>NUCLEOTIDE SEQUENCE [LARGE SCALE GENOMIC DNA]</scope>
    <source>
        <strain evidence="13">Uno11</strain>
    </source>
</reference>
<comment type="pathway">
    <text evidence="3 10">Carbohydrate metabolism; galactose metabolism.</text>
</comment>
<dbReference type="UniPathway" id="UPA00214"/>
<comment type="caution">
    <text evidence="12">The sequence shown here is derived from an EMBL/GenBank/DDBJ whole genome shotgun (WGS) entry which is preliminary data.</text>
</comment>
<dbReference type="InterPro" id="IPR005886">
    <property type="entry name" value="UDP_G4E"/>
</dbReference>
<comment type="similarity">
    <text evidence="4 10">Belongs to the NAD(P)-dependent epimerase/dehydratase family.</text>
</comment>
<evidence type="ECO:0000256" key="8">
    <source>
        <dbReference type="ARBA" id="ARBA00023235"/>
    </source>
</evidence>
<keyword evidence="9 10" id="KW-0119">Carbohydrate metabolism</keyword>
<dbReference type="EMBL" id="BIFS01000001">
    <property type="protein sequence ID" value="GCE17961.1"/>
    <property type="molecule type" value="Genomic_DNA"/>
</dbReference>
<accession>A0A402AFS6</accession>
<evidence type="ECO:0000256" key="7">
    <source>
        <dbReference type="ARBA" id="ARBA00023027"/>
    </source>
</evidence>